<evidence type="ECO:0000256" key="4">
    <source>
        <dbReference type="ARBA" id="ARBA00022989"/>
    </source>
</evidence>
<evidence type="ECO:0000256" key="6">
    <source>
        <dbReference type="SAM" id="Phobius"/>
    </source>
</evidence>
<feature type="transmembrane region" description="Helical" evidence="6">
    <location>
        <begin position="230"/>
        <end position="250"/>
    </location>
</feature>
<comment type="caution">
    <text evidence="8">The sequence shown here is derived from an EMBL/GenBank/DDBJ whole genome shotgun (WGS) entry which is preliminary data.</text>
</comment>
<dbReference type="GO" id="GO:0005886">
    <property type="term" value="C:plasma membrane"/>
    <property type="evidence" value="ECO:0007669"/>
    <property type="project" value="UniProtKB-SubCell"/>
</dbReference>
<evidence type="ECO:0000256" key="2">
    <source>
        <dbReference type="ARBA" id="ARBA00022475"/>
    </source>
</evidence>
<dbReference type="InterPro" id="IPR036259">
    <property type="entry name" value="MFS_trans_sf"/>
</dbReference>
<dbReference type="Proteomes" id="UP001596407">
    <property type="component" value="Unassembled WGS sequence"/>
</dbReference>
<evidence type="ECO:0000259" key="7">
    <source>
        <dbReference type="PROSITE" id="PS50850"/>
    </source>
</evidence>
<proteinExistence type="predicted"/>
<dbReference type="PANTHER" id="PTHR43124:SF3">
    <property type="entry name" value="CHLORAMPHENICOL EFFLUX PUMP RV0191"/>
    <property type="match status" value="1"/>
</dbReference>
<dbReference type="RefSeq" id="WP_276281081.1">
    <property type="nucleotide sequence ID" value="NZ_CP119809.1"/>
</dbReference>
<evidence type="ECO:0000313" key="8">
    <source>
        <dbReference type="EMBL" id="MFC7081022.1"/>
    </source>
</evidence>
<sequence>MCSVVFLVNLARVVFAPLLEPLSAAFGLTESTAGLIATLAWLGSATPRIPTGYLLTRVDRHKVVLATGAVLTGAAAFMTVADSVVMLGAGAFLMGVASGAYFIAANPLVTELFPERVGRAIGIHGTASQLAAVAAPVFVGAVLVAATWREVFTVIAVVAAGATAVFYWTARRTEMPDAGTEDRDLLTAARRQWPIILAGIAILGATGFVWNGLFNFYVKYVTATKGVNAGTARNLLTVVFAAGVPAFWVTGRLADRLPHVPLMLAILGGFVATLFALTAAQGLAVLAAVTAVMGYVIHSLFPALDTYLLDSLPDENRASAYSLYSGAMMIVQAMGSVVIGALLDAGFGYDAVFRAFGGGLVAILAVLVVLWSADRLPTGGQDPTVVRGD</sequence>
<protein>
    <submittedName>
        <fullName evidence="8">MFS transporter</fullName>
    </submittedName>
</protein>
<evidence type="ECO:0000313" key="9">
    <source>
        <dbReference type="Proteomes" id="UP001596407"/>
    </source>
</evidence>
<feature type="transmembrane region" description="Helical" evidence="6">
    <location>
        <begin position="321"/>
        <end position="343"/>
    </location>
</feature>
<organism evidence="8 9">
    <name type="scientific">Halorussus caseinilyticus</name>
    <dbReference type="NCBI Taxonomy" id="3034025"/>
    <lineage>
        <taxon>Archaea</taxon>
        <taxon>Methanobacteriati</taxon>
        <taxon>Methanobacteriota</taxon>
        <taxon>Stenosarchaea group</taxon>
        <taxon>Halobacteria</taxon>
        <taxon>Halobacteriales</taxon>
        <taxon>Haladaptataceae</taxon>
        <taxon>Halorussus</taxon>
    </lineage>
</organism>
<dbReference type="Pfam" id="PF07690">
    <property type="entry name" value="MFS_1"/>
    <property type="match status" value="1"/>
</dbReference>
<keyword evidence="2" id="KW-1003">Cell membrane</keyword>
<feature type="transmembrane region" description="Helical" evidence="6">
    <location>
        <begin position="22"/>
        <end position="42"/>
    </location>
</feature>
<feature type="transmembrane region" description="Helical" evidence="6">
    <location>
        <begin position="355"/>
        <end position="373"/>
    </location>
</feature>
<dbReference type="SUPFAM" id="SSF103473">
    <property type="entry name" value="MFS general substrate transporter"/>
    <property type="match status" value="1"/>
</dbReference>
<dbReference type="EMBL" id="JBHSZH010000005">
    <property type="protein sequence ID" value="MFC7081022.1"/>
    <property type="molecule type" value="Genomic_DNA"/>
</dbReference>
<name>A0ABD5WKF0_9EURY</name>
<dbReference type="AlphaFoldDB" id="A0ABD5WKF0"/>
<accession>A0ABD5WKF0</accession>
<evidence type="ECO:0000256" key="3">
    <source>
        <dbReference type="ARBA" id="ARBA00022692"/>
    </source>
</evidence>
<feature type="transmembrane region" description="Helical" evidence="6">
    <location>
        <begin position="262"/>
        <end position="280"/>
    </location>
</feature>
<feature type="transmembrane region" description="Helical" evidence="6">
    <location>
        <begin position="286"/>
        <end position="309"/>
    </location>
</feature>
<keyword evidence="4 6" id="KW-1133">Transmembrane helix</keyword>
<dbReference type="PROSITE" id="PS50850">
    <property type="entry name" value="MFS"/>
    <property type="match status" value="1"/>
</dbReference>
<dbReference type="PANTHER" id="PTHR43124">
    <property type="entry name" value="PURINE EFFLUX PUMP PBUE"/>
    <property type="match status" value="1"/>
</dbReference>
<dbReference type="InterPro" id="IPR011701">
    <property type="entry name" value="MFS"/>
</dbReference>
<keyword evidence="3 6" id="KW-0812">Transmembrane</keyword>
<keyword evidence="5 6" id="KW-0472">Membrane</keyword>
<dbReference type="GeneID" id="79302259"/>
<gene>
    <name evidence="8" type="ORF">ACFQJ6_13815</name>
</gene>
<feature type="transmembrane region" description="Helical" evidence="6">
    <location>
        <begin position="63"/>
        <end position="81"/>
    </location>
</feature>
<evidence type="ECO:0000256" key="5">
    <source>
        <dbReference type="ARBA" id="ARBA00023136"/>
    </source>
</evidence>
<dbReference type="InterPro" id="IPR050189">
    <property type="entry name" value="MFS_Efflux_Transporters"/>
</dbReference>
<feature type="transmembrane region" description="Helical" evidence="6">
    <location>
        <begin position="151"/>
        <end position="170"/>
    </location>
</feature>
<feature type="transmembrane region" description="Helical" evidence="6">
    <location>
        <begin position="191"/>
        <end position="210"/>
    </location>
</feature>
<feature type="transmembrane region" description="Helical" evidence="6">
    <location>
        <begin position="87"/>
        <end position="109"/>
    </location>
</feature>
<feature type="transmembrane region" description="Helical" evidence="6">
    <location>
        <begin position="121"/>
        <end position="145"/>
    </location>
</feature>
<evidence type="ECO:0000256" key="1">
    <source>
        <dbReference type="ARBA" id="ARBA00004651"/>
    </source>
</evidence>
<comment type="subcellular location">
    <subcellularLocation>
        <location evidence="1">Cell membrane</location>
        <topology evidence="1">Multi-pass membrane protein</topology>
    </subcellularLocation>
</comment>
<dbReference type="InterPro" id="IPR020846">
    <property type="entry name" value="MFS_dom"/>
</dbReference>
<feature type="domain" description="Major facilitator superfamily (MFS) profile" evidence="7">
    <location>
        <begin position="1"/>
        <end position="375"/>
    </location>
</feature>
<reference evidence="8 9" key="1">
    <citation type="journal article" date="2019" name="Int. J. Syst. Evol. Microbiol.">
        <title>The Global Catalogue of Microorganisms (GCM) 10K type strain sequencing project: providing services to taxonomists for standard genome sequencing and annotation.</title>
        <authorList>
            <consortium name="The Broad Institute Genomics Platform"/>
            <consortium name="The Broad Institute Genome Sequencing Center for Infectious Disease"/>
            <person name="Wu L."/>
            <person name="Ma J."/>
        </authorList>
    </citation>
    <scope>NUCLEOTIDE SEQUENCE [LARGE SCALE GENOMIC DNA]</scope>
    <source>
        <strain evidence="8 9">DT72</strain>
    </source>
</reference>
<keyword evidence="9" id="KW-1185">Reference proteome</keyword>
<dbReference type="Gene3D" id="1.20.1250.20">
    <property type="entry name" value="MFS general substrate transporter like domains"/>
    <property type="match status" value="1"/>
</dbReference>